<keyword evidence="4 10" id="KW-0808">Transferase</keyword>
<dbReference type="InterPro" id="IPR017985">
    <property type="entry name" value="MeTrfase_CN4_CS"/>
</dbReference>
<dbReference type="GO" id="GO:0015667">
    <property type="term" value="F:site-specific DNA-methyltransferase (cytosine-N4-specific) activity"/>
    <property type="evidence" value="ECO:0007669"/>
    <property type="project" value="UniProtKB-EC"/>
</dbReference>
<dbReference type="EC" id="2.1.1.113" evidence="2"/>
<evidence type="ECO:0000313" key="10">
    <source>
        <dbReference type="EMBL" id="QJB01950.1"/>
    </source>
</evidence>
<dbReference type="Gene3D" id="3.40.50.150">
    <property type="entry name" value="Vaccinia Virus protein VP39"/>
    <property type="match status" value="3"/>
</dbReference>
<gene>
    <name evidence="10" type="ORF">MM171B01666_0004</name>
</gene>
<dbReference type="GO" id="GO:0032259">
    <property type="term" value="P:methylation"/>
    <property type="evidence" value="ECO:0007669"/>
    <property type="project" value="UniProtKB-KW"/>
</dbReference>
<evidence type="ECO:0000256" key="5">
    <source>
        <dbReference type="ARBA" id="ARBA00022691"/>
    </source>
</evidence>
<comment type="similarity">
    <text evidence="1">Belongs to the N(4)/N(6)-methyltransferase family. N(4) subfamily.</text>
</comment>
<name>A0A6M3M719_9ZZZZ</name>
<proteinExistence type="inferred from homology"/>
<evidence type="ECO:0000256" key="1">
    <source>
        <dbReference type="ARBA" id="ARBA00010203"/>
    </source>
</evidence>
<dbReference type="PRINTS" id="PR00508">
    <property type="entry name" value="S21N4MTFRASE"/>
</dbReference>
<evidence type="ECO:0000256" key="2">
    <source>
        <dbReference type="ARBA" id="ARBA00012185"/>
    </source>
</evidence>
<keyword evidence="6" id="KW-0680">Restriction system</keyword>
<dbReference type="InterPro" id="IPR029063">
    <property type="entry name" value="SAM-dependent_MTases_sf"/>
</dbReference>
<dbReference type="GO" id="GO:0008170">
    <property type="term" value="F:N-methyltransferase activity"/>
    <property type="evidence" value="ECO:0007669"/>
    <property type="project" value="InterPro"/>
</dbReference>
<feature type="domain" description="DNA methylase N-4/N-6" evidence="9">
    <location>
        <begin position="28"/>
        <end position="438"/>
    </location>
</feature>
<evidence type="ECO:0000256" key="3">
    <source>
        <dbReference type="ARBA" id="ARBA00022603"/>
    </source>
</evidence>
<dbReference type="InterPro" id="IPR001091">
    <property type="entry name" value="RM_Methyltransferase"/>
</dbReference>
<dbReference type="SUPFAM" id="SSF53335">
    <property type="entry name" value="S-adenosyl-L-methionine-dependent methyltransferases"/>
    <property type="match status" value="1"/>
</dbReference>
<comment type="catalytic activity">
    <reaction evidence="8">
        <text>a 2'-deoxycytidine in DNA + S-adenosyl-L-methionine = an N(4)-methyl-2'-deoxycytidine in DNA + S-adenosyl-L-homocysteine + H(+)</text>
        <dbReference type="Rhea" id="RHEA:16857"/>
        <dbReference type="Rhea" id="RHEA-COMP:11369"/>
        <dbReference type="Rhea" id="RHEA-COMP:13674"/>
        <dbReference type="ChEBI" id="CHEBI:15378"/>
        <dbReference type="ChEBI" id="CHEBI:57856"/>
        <dbReference type="ChEBI" id="CHEBI:59789"/>
        <dbReference type="ChEBI" id="CHEBI:85452"/>
        <dbReference type="ChEBI" id="CHEBI:137933"/>
        <dbReference type="EC" id="2.1.1.113"/>
    </reaction>
</comment>
<dbReference type="CDD" id="cd02440">
    <property type="entry name" value="AdoMet_MTases"/>
    <property type="match status" value="1"/>
</dbReference>
<accession>A0A6M3M719</accession>
<dbReference type="GO" id="GO:0003677">
    <property type="term" value="F:DNA binding"/>
    <property type="evidence" value="ECO:0007669"/>
    <property type="project" value="UniProtKB-KW"/>
</dbReference>
<dbReference type="AlphaFoldDB" id="A0A6M3M719"/>
<keyword evidence="5" id="KW-0949">S-adenosyl-L-methionine</keyword>
<reference evidence="10" key="1">
    <citation type="submission" date="2020-03" db="EMBL/GenBank/DDBJ databases">
        <title>The deep terrestrial virosphere.</title>
        <authorList>
            <person name="Holmfeldt K."/>
            <person name="Nilsson E."/>
            <person name="Simone D."/>
            <person name="Lopez-Fernandez M."/>
            <person name="Wu X."/>
            <person name="de Brujin I."/>
            <person name="Lundin D."/>
            <person name="Andersson A."/>
            <person name="Bertilsson S."/>
            <person name="Dopson M."/>
        </authorList>
    </citation>
    <scope>NUCLEOTIDE SEQUENCE</scope>
    <source>
        <strain evidence="10">MM171B01666</strain>
    </source>
</reference>
<dbReference type="EMBL" id="MT143747">
    <property type="protein sequence ID" value="QJB01950.1"/>
    <property type="molecule type" value="Genomic_DNA"/>
</dbReference>
<dbReference type="Pfam" id="PF01555">
    <property type="entry name" value="N6_N4_Mtase"/>
    <property type="match status" value="2"/>
</dbReference>
<evidence type="ECO:0000256" key="4">
    <source>
        <dbReference type="ARBA" id="ARBA00022679"/>
    </source>
</evidence>
<feature type="domain" description="DNA methylase N-4/N-6" evidence="9">
    <location>
        <begin position="510"/>
        <end position="546"/>
    </location>
</feature>
<dbReference type="PROSITE" id="PS00093">
    <property type="entry name" value="N4_MTASE"/>
    <property type="match status" value="1"/>
</dbReference>
<organism evidence="10">
    <name type="scientific">viral metagenome</name>
    <dbReference type="NCBI Taxonomy" id="1070528"/>
    <lineage>
        <taxon>unclassified sequences</taxon>
        <taxon>metagenomes</taxon>
        <taxon>organismal metagenomes</taxon>
    </lineage>
</organism>
<protein>
    <recommendedName>
        <fullName evidence="2">site-specific DNA-methyltransferase (cytosine-N(4)-specific)</fullName>
        <ecNumber evidence="2">2.1.1.113</ecNumber>
    </recommendedName>
</protein>
<evidence type="ECO:0000256" key="7">
    <source>
        <dbReference type="ARBA" id="ARBA00023125"/>
    </source>
</evidence>
<sequence>MLAVEDIVNRIFCGHSFDILKQFPPESVHMCMTSPPYWGKRSYKTQPQIWDGNPECEHEWSNITGKKHTGGTNGTVSYNMDERLHFTDESSFCTKCGAWRGELGHEPTPELFVLHLMQIFDEVKRVLRRDGTCFVNLGETYYGSGGSTGHTPETKNLGRKTFEYGAYPTAAIAQQVHPFLRSKSQCCIPEMFKLEMVKRGWIARNTLIWHKVNCMPESSNDRFTVDFEHVFFFVKNNSTLYWMNEKTLKLVTKQPKTSIEGVDWEWRPCKKCGGAGFRIEGANTGINNKDPYTKNNPHIVRLQQSGYSETKTLDSFFEDCGEEPDTGEKKPVCKKCSGTGRVRANLWTGYDYYFEQQFEPYKMNRWGGRYKNNEEVKFSPGDGRAGGAATLNRKGYDCYPNPLGRNLRSVWTIKTMSFKGAHFAVFPEELCLRPIQAGCPGFVCKNCGMPRVKVFKHTGNYIGFSENTGSKTAEHIGVSPSSSLLTKQVQEKAFTGYSECECGNQDYEPGIVLDPFSGSGTTALAALKLDRRFVGIDSNPEYVKMAIARIKPYLEQKKITDVQGD</sequence>
<keyword evidence="3 10" id="KW-0489">Methyltransferase</keyword>
<evidence type="ECO:0000259" key="9">
    <source>
        <dbReference type="Pfam" id="PF01555"/>
    </source>
</evidence>
<dbReference type="GO" id="GO:0009307">
    <property type="term" value="P:DNA restriction-modification system"/>
    <property type="evidence" value="ECO:0007669"/>
    <property type="project" value="UniProtKB-KW"/>
</dbReference>
<dbReference type="InterPro" id="IPR002941">
    <property type="entry name" value="DNA_methylase_N4/N6"/>
</dbReference>
<keyword evidence="7" id="KW-0238">DNA-binding</keyword>
<evidence type="ECO:0000256" key="6">
    <source>
        <dbReference type="ARBA" id="ARBA00022747"/>
    </source>
</evidence>
<evidence type="ECO:0000256" key="8">
    <source>
        <dbReference type="ARBA" id="ARBA00049120"/>
    </source>
</evidence>